<evidence type="ECO:0000256" key="6">
    <source>
        <dbReference type="RuleBase" id="RU364048"/>
    </source>
</evidence>
<keyword evidence="2 5" id="KW-0479">Metal-binding</keyword>
<evidence type="ECO:0000256" key="3">
    <source>
        <dbReference type="ARBA" id="ARBA00023002"/>
    </source>
</evidence>
<dbReference type="GO" id="GO:0046872">
    <property type="term" value="F:metal ion binding"/>
    <property type="evidence" value="ECO:0007669"/>
    <property type="project" value="UniProtKB-KW"/>
</dbReference>
<dbReference type="RefSeq" id="WP_104830991.1">
    <property type="nucleotide sequence ID" value="NZ_PJCH01000011.1"/>
</dbReference>
<comment type="cofactor">
    <cofactor evidence="5 6">
        <name>Fe(2+)</name>
        <dbReference type="ChEBI" id="CHEBI:29033"/>
    </cofactor>
    <text evidence="5 6">Binds 1 Fe(2+) ion per subunit.</text>
</comment>
<dbReference type="AlphaFoldDB" id="A0A2S7K2Z0"/>
<feature type="binding site" evidence="5">
    <location>
        <position position="221"/>
    </location>
    <ligand>
        <name>Fe cation</name>
        <dbReference type="ChEBI" id="CHEBI:24875"/>
        <note>catalytic</note>
    </ligand>
</feature>
<evidence type="ECO:0000256" key="5">
    <source>
        <dbReference type="PIRSR" id="PIRSR604294-1"/>
    </source>
</evidence>
<keyword evidence="3 6" id="KW-0560">Oxidoreductase</keyword>
<reference evidence="7 8" key="1">
    <citation type="submission" date="2017-12" db="EMBL/GenBank/DDBJ databases">
        <authorList>
            <person name="Hurst M.R.H."/>
        </authorList>
    </citation>
    <scope>NUCLEOTIDE SEQUENCE [LARGE SCALE GENOMIC DNA]</scope>
    <source>
        <strain evidence="7 8">SY-3-19</strain>
    </source>
</reference>
<dbReference type="GO" id="GO:0010436">
    <property type="term" value="F:carotenoid dioxygenase activity"/>
    <property type="evidence" value="ECO:0007669"/>
    <property type="project" value="TreeGrafter"/>
</dbReference>
<keyword evidence="6 7" id="KW-0223">Dioxygenase</keyword>
<feature type="binding site" evidence="5">
    <location>
        <position position="285"/>
    </location>
    <ligand>
        <name>Fe cation</name>
        <dbReference type="ChEBI" id="CHEBI:24875"/>
        <note>catalytic</note>
    </ligand>
</feature>
<keyword evidence="8" id="KW-1185">Reference proteome</keyword>
<evidence type="ECO:0000256" key="1">
    <source>
        <dbReference type="ARBA" id="ARBA00006787"/>
    </source>
</evidence>
<dbReference type="EMBL" id="PJCH01000011">
    <property type="protein sequence ID" value="PQA86874.1"/>
    <property type="molecule type" value="Genomic_DNA"/>
</dbReference>
<dbReference type="InterPro" id="IPR004294">
    <property type="entry name" value="Carotenoid_Oase"/>
</dbReference>
<evidence type="ECO:0000313" key="8">
    <source>
        <dbReference type="Proteomes" id="UP000239504"/>
    </source>
</evidence>
<dbReference type="PANTHER" id="PTHR10543">
    <property type="entry name" value="BETA-CAROTENE DIOXYGENASE"/>
    <property type="match status" value="1"/>
</dbReference>
<evidence type="ECO:0000256" key="4">
    <source>
        <dbReference type="ARBA" id="ARBA00023004"/>
    </source>
</evidence>
<evidence type="ECO:0000313" key="7">
    <source>
        <dbReference type="EMBL" id="PQA86874.1"/>
    </source>
</evidence>
<gene>
    <name evidence="7" type="ORF">CW354_15475</name>
</gene>
<dbReference type="Proteomes" id="UP000239504">
    <property type="component" value="Unassembled WGS sequence"/>
</dbReference>
<dbReference type="Pfam" id="PF03055">
    <property type="entry name" value="RPE65"/>
    <property type="match status" value="1"/>
</dbReference>
<name>A0A2S7K2Z0_9PROT</name>
<feature type="binding site" evidence="5">
    <location>
        <position position="170"/>
    </location>
    <ligand>
        <name>Fe cation</name>
        <dbReference type="ChEBI" id="CHEBI:24875"/>
        <note>catalytic</note>
    </ligand>
</feature>
<comment type="caution">
    <text evidence="7">The sequence shown here is derived from an EMBL/GenBank/DDBJ whole genome shotgun (WGS) entry which is preliminary data.</text>
</comment>
<protein>
    <recommendedName>
        <fullName evidence="6">Dioxygenase</fullName>
        <ecNumber evidence="6">1.13.11.-</ecNumber>
    </recommendedName>
</protein>
<dbReference type="OrthoDB" id="6636843at2"/>
<evidence type="ECO:0000256" key="2">
    <source>
        <dbReference type="ARBA" id="ARBA00022723"/>
    </source>
</evidence>
<organism evidence="7 8">
    <name type="scientific">Hyphococcus luteus</name>
    <dbReference type="NCBI Taxonomy" id="2058213"/>
    <lineage>
        <taxon>Bacteria</taxon>
        <taxon>Pseudomonadati</taxon>
        <taxon>Pseudomonadota</taxon>
        <taxon>Alphaproteobacteria</taxon>
        <taxon>Parvularculales</taxon>
        <taxon>Parvularculaceae</taxon>
        <taxon>Hyphococcus</taxon>
    </lineage>
</organism>
<feature type="binding site" evidence="5">
    <location>
        <position position="462"/>
    </location>
    <ligand>
        <name>Fe cation</name>
        <dbReference type="ChEBI" id="CHEBI:24875"/>
        <note>catalytic</note>
    </ligand>
</feature>
<proteinExistence type="inferred from homology"/>
<dbReference type="GO" id="GO:0016121">
    <property type="term" value="P:carotene catabolic process"/>
    <property type="evidence" value="ECO:0007669"/>
    <property type="project" value="TreeGrafter"/>
</dbReference>
<comment type="similarity">
    <text evidence="1 6">Belongs to the carotenoid oxygenase family.</text>
</comment>
<accession>A0A2S7K2Z0</accession>
<sequence length="482" mass="53986">MSIVFSKENPLFQGWGRPLRLESNIAGLELVSGEVPDGINGCWFRAGPDWQYPSGRDDDIFIDGEGMIHRFNFENGAVSYRSRWVRTARFEAQEKAGKALFGRYRNRYTNDASVANISMGTGNTNAIFHAGKLLALKEDDLPYEIDPETLETIGKYGHRGAVKSVCMSAHPKVDTVEDKLLTYAYQAKGDATKDIVYYEFDSDGTLGSEIWFEMPFPGMVHDFAITPSYAIFPIFPLIADLERIKSGGDYYAYYPDEQMHVAIAPRNGAAKDVKWFKGPAWTAGHMLNAFEEDGRVCLDLCLYDGSCFTFLKTDKGEPTTFCPPILSRLSFDMKQQDDTFDRRPIMPVPCEMPRTDDRYQGYPLQHGFMIVYRAQDGTSALGKVDMSTGEMKTWSPGPRSSIHEPQFVPRAPDAPEGDGWLLVIVNRLDDNHSDLAIVDATDIEAGPVALLRLPVRVRSTFHGTWVPADTLETGHHAMKRTA</sequence>
<dbReference type="PANTHER" id="PTHR10543:SF89">
    <property type="entry name" value="CAROTENOID 9,10(9',10')-CLEAVAGE DIOXYGENASE 1"/>
    <property type="match status" value="1"/>
</dbReference>
<keyword evidence="4 5" id="KW-0408">Iron</keyword>
<dbReference type="EC" id="1.13.11.-" evidence="6"/>